<proteinExistence type="predicted"/>
<name>E4XYR7_OIKDI</name>
<gene>
    <name evidence="1" type="ORF">GSOID_T00009857001</name>
</gene>
<sequence length="1536" mass="173991">MANSYRSPAFTYALHALEKDDKSWQKIGLTPLKTPDQSLDAFIVLNDRNHDGLGDAFNVRSSENAVNDWIHIHGNYKLVVLSLINSKDTSTGLLLIPNEYTFSDMSMAIEIALAFELGGNLVDKRPNLEFPQLDKSWMDCAHSDELKTSTTVKDFCRRYAYPGDPVNELVIKTRTPFDKLDKSKASQVAAAREYFLSLNAKPFLDVNTTGKMHLAVPSQTFLGKKAPIDKLRADWNEFTNTTKFPAARVEVPILTCFSTSELEKAAVQLRNEPKTGQHSLPIIKLVKRQAAFNKMTRLRKKPADYENQNELAKEFAAGTWRSISPDKSTFDTLDEMPVFVQTANICRLDEKLYSRLEYECKYIFETVWKWISSIKRNKYKVPHDILPFDKSYKFFGSTAKKVDMETATSPPAAFKPVRGTGRMIYVITTVYPEVEIVPVPEEINLDTVTELRRSFKNLCRISFAFNMPSDFEDPIGVLKLAFDDNVVDTPRAERAYRSFWQHLTSLLGDADDAIIISTHKIRSDTQKRIAKNLAKSLDQMGATRENDRRDLLYSRFKYVYGYQKFDMFAKIAVMPPQVNPDKSVIARNFPHVVEEKTILFDEGKTDLSTNDNVCKVVGCAENAGPFITCEYHLQMIALLTENYCFTSAVRSTKSDKERFYTTLDRFNIFSSWSQANNKSRARLMLDIVTLMRDKSSPHTPKELVEAIKRRVGTGVKNTTWECLAEKSDLSKVLKEMVACFNELRKTHNWVQVNDKSCGEFISVTTKDKPGDVVRHYSDLTFVRKQKSTLVKTSEGQQSTGNPKEETELDNFFADLDHKAVWDEFLRKIEHDELLEEEIGASVVPLELTFLHDKSIMLDCKLVIFATENNFDSLCEAFAVGDHASPDQSNTRYNNVVILKQTEVEHDGVTFKRVVRANAKGCVSAVKPVYFASVGRAYPPKWQSMSRSWIYTASFVLSEDPAPGLFAENLAGIMAQNDPYRKSIYRTAKRELHTFWTSRFLFFMQENKQLQEVGLVYGDVGLLTTPKDLPGPNDYDLSKLRSRESATKANIQADYRKRVGKETRHFPFGNDLQEYGKHSLVSPDMSETVLNTMATFWLAYELTRTGSIDHATFKNLWTLEGCDRDSSAFEAAADRFDRSQELRKRQDKFEVASGLRNELRARADAENEAETIFSDAIISDSDMSSWENDPSPLFPLVNAEQVLQVAALQVEDGADDDADSMDSIIEVPIPIDHVLEEINFQHESDTEAGQIPDLSNVVNPPPTQLQLDFQELQIRAKLARDQLVADNIRPGGKWDPKDIGLVKEESDDMAKAREILKALGEARMKKNNETGQNDDNVDKNIIDKFSKHLKLEKIVPDVSKLAKKTKCSVRCIADNVAKLNLSGAEPRETPVDQSAEAKDFFHRADLAPNPTARAHLASMGVEYNESCLIEAANIKIEYDIETRQLIKRAALVACEDRKNDQSAPEEHAIHAILFLTELLLLDSCQLTQYLACITVINGELDASKLRRLLHGALKATKRLGQVKKWAIHFIPNGQDEY</sequence>
<reference evidence="1" key="1">
    <citation type="journal article" date="2010" name="Science">
        <title>Plasticity of animal genome architecture unmasked by rapid evolution of a pelagic tunicate.</title>
        <authorList>
            <person name="Denoeud F."/>
            <person name="Henriet S."/>
            <person name="Mungpakdee S."/>
            <person name="Aury J.M."/>
            <person name="Da Silva C."/>
            <person name="Brinkmann H."/>
            <person name="Mikhaleva J."/>
            <person name="Olsen L.C."/>
            <person name="Jubin C."/>
            <person name="Canestro C."/>
            <person name="Bouquet J.M."/>
            <person name="Danks G."/>
            <person name="Poulain J."/>
            <person name="Campsteijn C."/>
            <person name="Adamski M."/>
            <person name="Cross I."/>
            <person name="Yadetie F."/>
            <person name="Muffato M."/>
            <person name="Louis A."/>
            <person name="Butcher S."/>
            <person name="Tsagkogeorga G."/>
            <person name="Konrad A."/>
            <person name="Singh S."/>
            <person name="Jensen M.F."/>
            <person name="Cong E.H."/>
            <person name="Eikeseth-Otteraa H."/>
            <person name="Noel B."/>
            <person name="Anthouard V."/>
            <person name="Porcel B.M."/>
            <person name="Kachouri-Lafond R."/>
            <person name="Nishino A."/>
            <person name="Ugolini M."/>
            <person name="Chourrout P."/>
            <person name="Nishida H."/>
            <person name="Aasland R."/>
            <person name="Huzurbazar S."/>
            <person name="Westhof E."/>
            <person name="Delsuc F."/>
            <person name="Lehrach H."/>
            <person name="Reinhardt R."/>
            <person name="Weissenbach J."/>
            <person name="Roy S.W."/>
            <person name="Artiguenave F."/>
            <person name="Postlethwait J.H."/>
            <person name="Manak J.R."/>
            <person name="Thompson E.M."/>
            <person name="Jaillon O."/>
            <person name="Du Pasquier L."/>
            <person name="Boudinot P."/>
            <person name="Liberles D.A."/>
            <person name="Volff J.N."/>
            <person name="Philippe H."/>
            <person name="Lenhard B."/>
            <person name="Roest Crollius H."/>
            <person name="Wincker P."/>
            <person name="Chourrout D."/>
        </authorList>
    </citation>
    <scope>NUCLEOTIDE SEQUENCE [LARGE SCALE GENOMIC DNA]</scope>
</reference>
<organism evidence="1">
    <name type="scientific">Oikopleura dioica</name>
    <name type="common">Tunicate</name>
    <dbReference type="NCBI Taxonomy" id="34765"/>
    <lineage>
        <taxon>Eukaryota</taxon>
        <taxon>Metazoa</taxon>
        <taxon>Chordata</taxon>
        <taxon>Tunicata</taxon>
        <taxon>Appendicularia</taxon>
        <taxon>Copelata</taxon>
        <taxon>Oikopleuridae</taxon>
        <taxon>Oikopleura</taxon>
    </lineage>
</organism>
<accession>E4XYR7</accession>
<keyword evidence="2" id="KW-1185">Reference proteome</keyword>
<dbReference type="InParanoid" id="E4XYR7"/>
<evidence type="ECO:0000313" key="1">
    <source>
        <dbReference type="EMBL" id="CBY14779.1"/>
    </source>
</evidence>
<protein>
    <submittedName>
        <fullName evidence="1">Uncharacterized protein</fullName>
    </submittedName>
</protein>
<dbReference type="EMBL" id="FN653345">
    <property type="protein sequence ID" value="CBY14779.1"/>
    <property type="molecule type" value="Genomic_DNA"/>
</dbReference>
<evidence type="ECO:0000313" key="2">
    <source>
        <dbReference type="Proteomes" id="UP000001307"/>
    </source>
</evidence>
<dbReference type="Proteomes" id="UP000001307">
    <property type="component" value="Unassembled WGS sequence"/>
</dbReference>